<feature type="region of interest" description="Disordered" evidence="1">
    <location>
        <begin position="1"/>
        <end position="73"/>
    </location>
</feature>
<comment type="caution">
    <text evidence="2">The sequence shown here is derived from an EMBL/GenBank/DDBJ whole genome shotgun (WGS) entry which is preliminary data.</text>
</comment>
<evidence type="ECO:0000256" key="1">
    <source>
        <dbReference type="SAM" id="MobiDB-lite"/>
    </source>
</evidence>
<proteinExistence type="predicted"/>
<name>A0A4C1YL39_EUMVA</name>
<dbReference type="AlphaFoldDB" id="A0A4C1YL39"/>
<accession>A0A4C1YL39</accession>
<sequence length="106" mass="11868">MSVRAQGKEVPQTPSTSDSGLFRHRANWSGRGDRPSAEQLPRPDSDSTSLEPRATHERGTTSQRPTATIGRDSIVPILDTADERRTNYKTRRVVEIIATRVWEPTI</sequence>
<reference evidence="2 3" key="1">
    <citation type="journal article" date="2019" name="Commun. Biol.">
        <title>The bagworm genome reveals a unique fibroin gene that provides high tensile strength.</title>
        <authorList>
            <person name="Kono N."/>
            <person name="Nakamura H."/>
            <person name="Ohtoshi R."/>
            <person name="Tomita M."/>
            <person name="Numata K."/>
            <person name="Arakawa K."/>
        </authorList>
    </citation>
    <scope>NUCLEOTIDE SEQUENCE [LARGE SCALE GENOMIC DNA]</scope>
</reference>
<feature type="compositionally biased region" description="Basic and acidic residues" evidence="1">
    <location>
        <begin position="31"/>
        <end position="45"/>
    </location>
</feature>
<gene>
    <name evidence="2" type="ORF">EVAR_51938_1</name>
</gene>
<dbReference type="Proteomes" id="UP000299102">
    <property type="component" value="Unassembled WGS sequence"/>
</dbReference>
<dbReference type="EMBL" id="BGZK01001245">
    <property type="protein sequence ID" value="GBP75349.1"/>
    <property type="molecule type" value="Genomic_DNA"/>
</dbReference>
<protein>
    <submittedName>
        <fullName evidence="2">Uncharacterized protein</fullName>
    </submittedName>
</protein>
<evidence type="ECO:0000313" key="2">
    <source>
        <dbReference type="EMBL" id="GBP75349.1"/>
    </source>
</evidence>
<keyword evidence="3" id="KW-1185">Reference proteome</keyword>
<evidence type="ECO:0000313" key="3">
    <source>
        <dbReference type="Proteomes" id="UP000299102"/>
    </source>
</evidence>
<organism evidence="2 3">
    <name type="scientific">Eumeta variegata</name>
    <name type="common">Bagworm moth</name>
    <name type="synonym">Eumeta japonica</name>
    <dbReference type="NCBI Taxonomy" id="151549"/>
    <lineage>
        <taxon>Eukaryota</taxon>
        <taxon>Metazoa</taxon>
        <taxon>Ecdysozoa</taxon>
        <taxon>Arthropoda</taxon>
        <taxon>Hexapoda</taxon>
        <taxon>Insecta</taxon>
        <taxon>Pterygota</taxon>
        <taxon>Neoptera</taxon>
        <taxon>Endopterygota</taxon>
        <taxon>Lepidoptera</taxon>
        <taxon>Glossata</taxon>
        <taxon>Ditrysia</taxon>
        <taxon>Tineoidea</taxon>
        <taxon>Psychidae</taxon>
        <taxon>Oiketicinae</taxon>
        <taxon>Eumeta</taxon>
    </lineage>
</organism>